<dbReference type="Gene3D" id="3.40.50.300">
    <property type="entry name" value="P-loop containing nucleotide triphosphate hydrolases"/>
    <property type="match status" value="1"/>
</dbReference>
<comment type="caution">
    <text evidence="3">The sequence shown here is derived from an EMBL/GenBank/DDBJ whole genome shotgun (WGS) entry which is preliminary data.</text>
</comment>
<evidence type="ECO:0000259" key="2">
    <source>
        <dbReference type="Pfam" id="PF03008"/>
    </source>
</evidence>
<dbReference type="PANTHER" id="PTHR34704:SF2">
    <property type="entry name" value="ATPASE"/>
    <property type="match status" value="1"/>
</dbReference>
<proteinExistence type="predicted"/>
<evidence type="ECO:0000313" key="3">
    <source>
        <dbReference type="EMBL" id="MEQ2422513.1"/>
    </source>
</evidence>
<keyword evidence="4" id="KW-1185">Reference proteome</keyword>
<name>A0ABV1CWJ0_9FIRM</name>
<accession>A0ABV1CWJ0</accession>
<dbReference type="InterPro" id="IPR027417">
    <property type="entry name" value="P-loop_NTPase"/>
</dbReference>
<evidence type="ECO:0000259" key="1">
    <source>
        <dbReference type="Pfam" id="PF01637"/>
    </source>
</evidence>
<protein>
    <submittedName>
        <fullName evidence="3">ATP-binding protein</fullName>
    </submittedName>
</protein>
<keyword evidence="3" id="KW-0067">ATP-binding</keyword>
<feature type="domain" description="ATPase" evidence="1">
    <location>
        <begin position="9"/>
        <end position="207"/>
    </location>
</feature>
<organism evidence="3 4">
    <name type="scientific">Megasphaera intestinihominis</name>
    <dbReference type="NCBI Taxonomy" id="3133159"/>
    <lineage>
        <taxon>Bacteria</taxon>
        <taxon>Bacillati</taxon>
        <taxon>Bacillota</taxon>
        <taxon>Negativicutes</taxon>
        <taxon>Veillonellales</taxon>
        <taxon>Veillonellaceae</taxon>
        <taxon>Megasphaera</taxon>
    </lineage>
</organism>
<dbReference type="Pfam" id="PF03008">
    <property type="entry name" value="DUF234"/>
    <property type="match status" value="1"/>
</dbReference>
<dbReference type="RefSeq" id="WP_349173654.1">
    <property type="nucleotide sequence ID" value="NZ_JBBMEU010000036.1"/>
</dbReference>
<feature type="domain" description="DUF234" evidence="2">
    <location>
        <begin position="315"/>
        <end position="411"/>
    </location>
</feature>
<evidence type="ECO:0000313" key="4">
    <source>
        <dbReference type="Proteomes" id="UP001433088"/>
    </source>
</evidence>
<dbReference type="SUPFAM" id="SSF52980">
    <property type="entry name" value="Restriction endonuclease-like"/>
    <property type="match status" value="1"/>
</dbReference>
<dbReference type="Proteomes" id="UP001433088">
    <property type="component" value="Unassembled WGS sequence"/>
</dbReference>
<dbReference type="InterPro" id="IPR011579">
    <property type="entry name" value="ATPase_dom"/>
</dbReference>
<dbReference type="SUPFAM" id="SSF52540">
    <property type="entry name" value="P-loop containing nucleoside triphosphate hydrolases"/>
    <property type="match status" value="1"/>
</dbReference>
<dbReference type="EMBL" id="JBBMEU010000036">
    <property type="protein sequence ID" value="MEQ2422513.1"/>
    <property type="molecule type" value="Genomic_DNA"/>
</dbReference>
<gene>
    <name evidence="3" type="ORF">WMO23_07170</name>
</gene>
<keyword evidence="3" id="KW-0547">Nucleotide-binding</keyword>
<dbReference type="GO" id="GO:0005524">
    <property type="term" value="F:ATP binding"/>
    <property type="evidence" value="ECO:0007669"/>
    <property type="project" value="UniProtKB-KW"/>
</dbReference>
<reference evidence="3 4" key="1">
    <citation type="submission" date="2024-03" db="EMBL/GenBank/DDBJ databases">
        <title>Human intestinal bacterial collection.</title>
        <authorList>
            <person name="Pauvert C."/>
            <person name="Hitch T.C.A."/>
            <person name="Clavel T."/>
        </authorList>
    </citation>
    <scope>NUCLEOTIDE SEQUENCE [LARGE SCALE GENOMIC DNA]</scope>
    <source>
        <strain evidence="3 4">CLA-AA-H81</strain>
    </source>
</reference>
<sequence length="467" mass="54011">MEVFLMIGRKQELALLEKLYSFPSFHFLIMYGRRRVGKTTILQKFAQSHACIFFPAQEKNDVLNLEDFSQTVQEHYTGDYLAPFPNWEKALAFIEKQSGTEKRTVLIIDEFPFLAAQNPSIKSIFQHAIDHSWQNKNIFLILCGSSVSFMINEVMGYKSPLYGRITAHLEVKPFDYLESAEFFPNYSQEEKLLAYGILGGIPRYLKAFNPAQDITTNIAEHILSENAYLHDEPQLLLRMELREPGIYNSILEAIANGANKISTIADRIHEDRSKCTKYLQVLQNIRLVKKIIPCGQPKTSKKGIYVIADHYYRFWYRYTFSQKNYYFLLGEEKAAQEIMDGISDYMGPVFEEICTEYLWRQAKAHALPFIPAVIGKWWGTNPLLKQQDDIDILALDKTETEGIFCECKYRNRPMPMEEYDDLVQATAAFPKVTKKHLVFFSKGGYTQPVIERAQREGTHLLGISDLF</sequence>
<dbReference type="InterPro" id="IPR004256">
    <property type="entry name" value="DUF234"/>
</dbReference>
<dbReference type="PANTHER" id="PTHR34704">
    <property type="entry name" value="ATPASE"/>
    <property type="match status" value="1"/>
</dbReference>
<dbReference type="InterPro" id="IPR011335">
    <property type="entry name" value="Restrct_endonuc-II-like"/>
</dbReference>
<dbReference type="Pfam" id="PF01637">
    <property type="entry name" value="ATPase_2"/>
    <property type="match status" value="1"/>
</dbReference>